<evidence type="ECO:0000256" key="3">
    <source>
        <dbReference type="ARBA" id="ARBA00023163"/>
    </source>
</evidence>
<sequence length="192" mass="21050">MRSKRDHLVEIAEGLFYREGFHATGVDRVTAEAGVARMTLYNHFASKEELVLAVLERRDRAYWAALTAAVEEARSQGQSRVRAAVDAHGLWLQQGGDRGCLFMKAVGEYAGHSAEITNVATSHKRRLLDYIRALVREEDGYRADTCGEQLAMLMEGATAMAQVLPPDQVAMQLSAGAARLLEAAPNGEWSSS</sequence>
<evidence type="ECO:0000259" key="5">
    <source>
        <dbReference type="PROSITE" id="PS50977"/>
    </source>
</evidence>
<dbReference type="PROSITE" id="PS50977">
    <property type="entry name" value="HTH_TETR_2"/>
    <property type="match status" value="1"/>
</dbReference>
<evidence type="ECO:0000313" key="7">
    <source>
        <dbReference type="Proteomes" id="UP000245474"/>
    </source>
</evidence>
<dbReference type="Proteomes" id="UP000245474">
    <property type="component" value="Unassembled WGS sequence"/>
</dbReference>
<organism evidence="6 7">
    <name type="scientific">Sediminicurvatus halobius</name>
    <dbReference type="NCBI Taxonomy" id="2182432"/>
    <lineage>
        <taxon>Bacteria</taxon>
        <taxon>Pseudomonadati</taxon>
        <taxon>Pseudomonadota</taxon>
        <taxon>Gammaproteobacteria</taxon>
        <taxon>Chromatiales</taxon>
        <taxon>Ectothiorhodospiraceae</taxon>
        <taxon>Sediminicurvatus</taxon>
    </lineage>
</organism>
<dbReference type="PANTHER" id="PTHR47506">
    <property type="entry name" value="TRANSCRIPTIONAL REGULATORY PROTEIN"/>
    <property type="match status" value="1"/>
</dbReference>
<dbReference type="PANTHER" id="PTHR47506:SF6">
    <property type="entry name" value="HTH-TYPE TRANSCRIPTIONAL REPRESSOR NEMR"/>
    <property type="match status" value="1"/>
</dbReference>
<keyword evidence="3" id="KW-0804">Transcription</keyword>
<gene>
    <name evidence="6" type="ORF">DEM34_14440</name>
</gene>
<dbReference type="Pfam" id="PF00440">
    <property type="entry name" value="TetR_N"/>
    <property type="match status" value="1"/>
</dbReference>
<dbReference type="AlphaFoldDB" id="A0A2U2MXP8"/>
<dbReference type="PRINTS" id="PR00455">
    <property type="entry name" value="HTHTETR"/>
</dbReference>
<protein>
    <submittedName>
        <fullName evidence="6">TetR family transcriptional regulator</fullName>
    </submittedName>
</protein>
<name>A0A2U2MXP8_9GAMM</name>
<dbReference type="SUPFAM" id="SSF48498">
    <property type="entry name" value="Tetracyclin repressor-like, C-terminal domain"/>
    <property type="match status" value="1"/>
</dbReference>
<dbReference type="Gene3D" id="1.10.357.10">
    <property type="entry name" value="Tetracycline Repressor, domain 2"/>
    <property type="match status" value="1"/>
</dbReference>
<keyword evidence="7" id="KW-1185">Reference proteome</keyword>
<dbReference type="InterPro" id="IPR036271">
    <property type="entry name" value="Tet_transcr_reg_TetR-rel_C_sf"/>
</dbReference>
<dbReference type="EMBL" id="QFFI01000026">
    <property type="protein sequence ID" value="PWG61805.1"/>
    <property type="molecule type" value="Genomic_DNA"/>
</dbReference>
<evidence type="ECO:0000313" key="6">
    <source>
        <dbReference type="EMBL" id="PWG61805.1"/>
    </source>
</evidence>
<keyword evidence="1" id="KW-0805">Transcription regulation</keyword>
<dbReference type="OrthoDB" id="116240at2"/>
<dbReference type="RefSeq" id="WP_109679537.1">
    <property type="nucleotide sequence ID" value="NZ_CP086615.1"/>
</dbReference>
<evidence type="ECO:0000256" key="1">
    <source>
        <dbReference type="ARBA" id="ARBA00023015"/>
    </source>
</evidence>
<accession>A0A2U2MXP8</accession>
<reference evidence="6 7" key="1">
    <citation type="submission" date="2018-05" db="EMBL/GenBank/DDBJ databases">
        <title>Spiribacter halobius sp. nov., a moderately halophilic bacterium isolated from marine solar saltern.</title>
        <authorList>
            <person name="Zheng W.-S."/>
            <person name="Lu D.-C."/>
            <person name="Du Z.-J."/>
        </authorList>
    </citation>
    <scope>NUCLEOTIDE SEQUENCE [LARGE SCALE GENOMIC DNA]</scope>
    <source>
        <strain evidence="6 7">E85</strain>
    </source>
</reference>
<dbReference type="SUPFAM" id="SSF46689">
    <property type="entry name" value="Homeodomain-like"/>
    <property type="match status" value="1"/>
</dbReference>
<feature type="DNA-binding region" description="H-T-H motif" evidence="4">
    <location>
        <begin position="25"/>
        <end position="44"/>
    </location>
</feature>
<feature type="domain" description="HTH tetR-type" evidence="5">
    <location>
        <begin position="2"/>
        <end position="62"/>
    </location>
</feature>
<dbReference type="InterPro" id="IPR009057">
    <property type="entry name" value="Homeodomain-like_sf"/>
</dbReference>
<evidence type="ECO:0000256" key="2">
    <source>
        <dbReference type="ARBA" id="ARBA00023125"/>
    </source>
</evidence>
<evidence type="ECO:0000256" key="4">
    <source>
        <dbReference type="PROSITE-ProRule" id="PRU00335"/>
    </source>
</evidence>
<dbReference type="GO" id="GO:0003677">
    <property type="term" value="F:DNA binding"/>
    <property type="evidence" value="ECO:0007669"/>
    <property type="project" value="UniProtKB-UniRule"/>
</dbReference>
<dbReference type="InterPro" id="IPR001647">
    <property type="entry name" value="HTH_TetR"/>
</dbReference>
<comment type="caution">
    <text evidence="6">The sequence shown here is derived from an EMBL/GenBank/DDBJ whole genome shotgun (WGS) entry which is preliminary data.</text>
</comment>
<proteinExistence type="predicted"/>
<keyword evidence="2 4" id="KW-0238">DNA-binding</keyword>